<proteinExistence type="predicted"/>
<accession>A0ABW4ZE49</accession>
<comment type="caution">
    <text evidence="3">The sequence shown here is derived from an EMBL/GenBank/DDBJ whole genome shotgun (WGS) entry which is preliminary data.</text>
</comment>
<dbReference type="RefSeq" id="WP_377178417.1">
    <property type="nucleotide sequence ID" value="NZ_JBHUJB010000051.1"/>
</dbReference>
<feature type="chain" id="PRO_5047344727" evidence="1">
    <location>
        <begin position="26"/>
        <end position="300"/>
    </location>
</feature>
<dbReference type="Proteomes" id="UP001597389">
    <property type="component" value="Unassembled WGS sequence"/>
</dbReference>
<keyword evidence="1" id="KW-0732">Signal</keyword>
<organism evidence="3 4">
    <name type="scientific">Rubritalea tangerina</name>
    <dbReference type="NCBI Taxonomy" id="430798"/>
    <lineage>
        <taxon>Bacteria</taxon>
        <taxon>Pseudomonadati</taxon>
        <taxon>Verrucomicrobiota</taxon>
        <taxon>Verrucomicrobiia</taxon>
        <taxon>Verrucomicrobiales</taxon>
        <taxon>Rubritaleaceae</taxon>
        <taxon>Rubritalea</taxon>
    </lineage>
</organism>
<evidence type="ECO:0000256" key="1">
    <source>
        <dbReference type="SAM" id="SignalP"/>
    </source>
</evidence>
<dbReference type="NCBIfam" id="TIGR02595">
    <property type="entry name" value="PEP_CTERM"/>
    <property type="match status" value="1"/>
</dbReference>
<feature type="domain" description="Ice-binding protein C-terminal" evidence="2">
    <location>
        <begin position="276"/>
        <end position="299"/>
    </location>
</feature>
<dbReference type="Pfam" id="PF13385">
    <property type="entry name" value="Laminin_G_3"/>
    <property type="match status" value="1"/>
</dbReference>
<keyword evidence="4" id="KW-1185">Reference proteome</keyword>
<dbReference type="Pfam" id="PF07589">
    <property type="entry name" value="PEP-CTERM"/>
    <property type="match status" value="1"/>
</dbReference>
<evidence type="ECO:0000313" key="3">
    <source>
        <dbReference type="EMBL" id="MFD2159781.1"/>
    </source>
</evidence>
<gene>
    <name evidence="3" type="ORF">ACFSW8_12800</name>
</gene>
<evidence type="ECO:0000313" key="4">
    <source>
        <dbReference type="Proteomes" id="UP001597389"/>
    </source>
</evidence>
<dbReference type="Gene3D" id="2.60.120.200">
    <property type="match status" value="1"/>
</dbReference>
<feature type="signal peptide" evidence="1">
    <location>
        <begin position="1"/>
        <end position="25"/>
    </location>
</feature>
<dbReference type="SUPFAM" id="SSF49899">
    <property type="entry name" value="Concanavalin A-like lectins/glucanases"/>
    <property type="match status" value="1"/>
</dbReference>
<name>A0ABW4ZE49_9BACT</name>
<evidence type="ECO:0000259" key="2">
    <source>
        <dbReference type="Pfam" id="PF07589"/>
    </source>
</evidence>
<dbReference type="InterPro" id="IPR013424">
    <property type="entry name" value="Ice-binding_C"/>
</dbReference>
<reference evidence="4" key="1">
    <citation type="journal article" date="2019" name="Int. J. Syst. Evol. Microbiol.">
        <title>The Global Catalogue of Microorganisms (GCM) 10K type strain sequencing project: providing services to taxonomists for standard genome sequencing and annotation.</title>
        <authorList>
            <consortium name="The Broad Institute Genomics Platform"/>
            <consortium name="The Broad Institute Genome Sequencing Center for Infectious Disease"/>
            <person name="Wu L."/>
            <person name="Ma J."/>
        </authorList>
    </citation>
    <scope>NUCLEOTIDE SEQUENCE [LARGE SCALE GENOMIC DNA]</scope>
    <source>
        <strain evidence="4">CCUG 57942</strain>
    </source>
</reference>
<sequence>MSSLHKKLGAVLASGVMMVSGSVSGAVLSSGLVGYYTFDASDTSDSSSLVGGSSSNNLGAWSGSANYGGGFLGAGHAIVGDGAGSNFLTVTGSEYNFGTGSFSVLLWLNLPSNTSGSPNDPSFASSGGKDWSLNGGTQGWNMAIQGDDYDGNISDGVTRTDPARIDIDPGVNNWALMALVVDQNADQVSMYALDFNVTTIGDDASAPTTSPIGPTGNLTINGDIVFGQDGDGAGYSLQASGIDDVSLWNRALTTAEIQEIYTAGRAGNDLSTVLTAIPEPSSLSLFGISGLMILMKRRRQ</sequence>
<dbReference type="EMBL" id="JBHUJB010000051">
    <property type="protein sequence ID" value="MFD2159781.1"/>
    <property type="molecule type" value="Genomic_DNA"/>
</dbReference>
<protein>
    <submittedName>
        <fullName evidence="3">LamG-like jellyroll fold domain-containing protein</fullName>
    </submittedName>
</protein>
<dbReference type="InterPro" id="IPR013320">
    <property type="entry name" value="ConA-like_dom_sf"/>
</dbReference>